<dbReference type="AlphaFoldDB" id="A0A4V2SDU3"/>
<dbReference type="FunFam" id="3.40.50.720:FF:000086">
    <property type="entry name" value="Quinate/shikimate dehydrogenase"/>
    <property type="match status" value="1"/>
</dbReference>
<reference evidence="14 15" key="1">
    <citation type="submission" date="2019-03" db="EMBL/GenBank/DDBJ databases">
        <title>Genomic Encyclopedia of Type Strains, Phase IV (KMG-IV): sequencing the most valuable type-strain genomes for metagenomic binning, comparative biology and taxonomic classification.</title>
        <authorList>
            <person name="Goeker M."/>
        </authorList>
    </citation>
    <scope>NUCLEOTIDE SEQUENCE [LARGE SCALE GENOMIC DNA]</scope>
    <source>
        <strain evidence="14 15">DSM 28559</strain>
    </source>
</reference>
<dbReference type="GO" id="GO:0004764">
    <property type="term" value="F:shikimate 3-dehydrogenase (NADP+) activity"/>
    <property type="evidence" value="ECO:0007669"/>
    <property type="project" value="UniProtKB-UniRule"/>
</dbReference>
<evidence type="ECO:0000256" key="1">
    <source>
        <dbReference type="ARBA" id="ARBA00004871"/>
    </source>
</evidence>
<dbReference type="GO" id="GO:0008652">
    <property type="term" value="P:amino acid biosynthetic process"/>
    <property type="evidence" value="ECO:0007669"/>
    <property type="project" value="UniProtKB-KW"/>
</dbReference>
<dbReference type="UniPathway" id="UPA00053">
    <property type="reaction ID" value="UER00087"/>
</dbReference>
<dbReference type="Pfam" id="PF01488">
    <property type="entry name" value="Shikimate_DH"/>
    <property type="match status" value="1"/>
</dbReference>
<evidence type="ECO:0000313" key="14">
    <source>
        <dbReference type="EMBL" id="TCO85178.1"/>
    </source>
</evidence>
<sequence length="285" mass="31201">MAEKCYRSELIGLFGCPVDENPTVVIMEAAFKALGLNYRYNTMLVYPENLETAVKSLKALHMKGTHITIPHKVSVIPYLDRLTDTAALIGAVNTVYEDHGEMVGENTDGKGFIKSLEDEHIKISGKKAVILGAGGAARAIAVELALAGTRKIIIVNRSPDRGETLVKLINEKTTAHAEFTLWEGCYNVDEDTDILVNCTSIGLYPDTNVPNIDYNTLKFTTVVCDIIPNPLHTRFMAKAQACGCKTLDGFSMLINQAAVSFKLWTGIDAPVEIMKMAMMKENGDL</sequence>
<comment type="catalytic activity">
    <reaction evidence="6 10">
        <text>shikimate + NADP(+) = 3-dehydroshikimate + NADPH + H(+)</text>
        <dbReference type="Rhea" id="RHEA:17737"/>
        <dbReference type="ChEBI" id="CHEBI:15378"/>
        <dbReference type="ChEBI" id="CHEBI:16630"/>
        <dbReference type="ChEBI" id="CHEBI:36208"/>
        <dbReference type="ChEBI" id="CHEBI:57783"/>
        <dbReference type="ChEBI" id="CHEBI:58349"/>
        <dbReference type="EC" id="1.1.1.25"/>
    </reaction>
</comment>
<feature type="binding site" evidence="10">
    <location>
        <position position="256"/>
    </location>
    <ligand>
        <name>shikimate</name>
        <dbReference type="ChEBI" id="CHEBI:36208"/>
    </ligand>
</feature>
<dbReference type="InterPro" id="IPR013708">
    <property type="entry name" value="Shikimate_DH-bd_N"/>
</dbReference>
<dbReference type="InterPro" id="IPR006151">
    <property type="entry name" value="Shikm_DH/Glu-tRNA_Rdtase"/>
</dbReference>
<proteinExistence type="inferred from homology"/>
<comment type="catalytic activity">
    <reaction evidence="7">
        <text>L-quinate + NAD(+) = 3-dehydroquinate + NADH + H(+)</text>
        <dbReference type="Rhea" id="RHEA:22364"/>
        <dbReference type="ChEBI" id="CHEBI:15378"/>
        <dbReference type="ChEBI" id="CHEBI:29751"/>
        <dbReference type="ChEBI" id="CHEBI:32364"/>
        <dbReference type="ChEBI" id="CHEBI:57540"/>
        <dbReference type="ChEBI" id="CHEBI:57945"/>
        <dbReference type="EC" id="1.1.1.24"/>
    </reaction>
</comment>
<evidence type="ECO:0000259" key="13">
    <source>
        <dbReference type="Pfam" id="PF18317"/>
    </source>
</evidence>
<dbReference type="InterPro" id="IPR011342">
    <property type="entry name" value="Shikimate_DH"/>
</dbReference>
<evidence type="ECO:0000259" key="11">
    <source>
        <dbReference type="Pfam" id="PF01488"/>
    </source>
</evidence>
<protein>
    <recommendedName>
        <fullName evidence="10">Shikimate dehydrogenase (NADP(+))</fullName>
        <shortName evidence="10">SDH</shortName>
        <ecNumber evidence="10">1.1.1.25</ecNumber>
    </recommendedName>
</protein>
<feature type="binding site" evidence="10">
    <location>
        <position position="84"/>
    </location>
    <ligand>
        <name>NADP(+)</name>
        <dbReference type="ChEBI" id="CHEBI:58349"/>
    </ligand>
</feature>
<dbReference type="GO" id="GO:0009073">
    <property type="term" value="P:aromatic amino acid family biosynthetic process"/>
    <property type="evidence" value="ECO:0007669"/>
    <property type="project" value="UniProtKB-KW"/>
</dbReference>
<gene>
    <name evidence="10" type="primary">aroE</name>
    <name evidence="14" type="ORF">EV212_104235</name>
</gene>
<dbReference type="EC" id="1.1.1.25" evidence="10"/>
<dbReference type="Proteomes" id="UP000295711">
    <property type="component" value="Unassembled WGS sequence"/>
</dbReference>
<evidence type="ECO:0000313" key="15">
    <source>
        <dbReference type="Proteomes" id="UP000295711"/>
    </source>
</evidence>
<comment type="catalytic activity">
    <reaction evidence="8">
        <text>shikimate + NAD(+) = 3-dehydroshikimate + NADH + H(+)</text>
        <dbReference type="Rhea" id="RHEA:17741"/>
        <dbReference type="ChEBI" id="CHEBI:15378"/>
        <dbReference type="ChEBI" id="CHEBI:16630"/>
        <dbReference type="ChEBI" id="CHEBI:36208"/>
        <dbReference type="ChEBI" id="CHEBI:57540"/>
        <dbReference type="ChEBI" id="CHEBI:57945"/>
    </reaction>
</comment>
<keyword evidence="15" id="KW-1185">Reference proteome</keyword>
<dbReference type="GO" id="GO:0050661">
    <property type="term" value="F:NADP binding"/>
    <property type="evidence" value="ECO:0007669"/>
    <property type="project" value="InterPro"/>
</dbReference>
<dbReference type="HAMAP" id="MF_00222">
    <property type="entry name" value="Shikimate_DH_AroE"/>
    <property type="match status" value="1"/>
</dbReference>
<organism evidence="14 15">
    <name type="scientific">Frisingicoccus caecimuris</name>
    <dbReference type="NCBI Taxonomy" id="1796636"/>
    <lineage>
        <taxon>Bacteria</taxon>
        <taxon>Bacillati</taxon>
        <taxon>Bacillota</taxon>
        <taxon>Clostridia</taxon>
        <taxon>Lachnospirales</taxon>
        <taxon>Lachnospiraceae</taxon>
        <taxon>Frisingicoccus</taxon>
    </lineage>
</organism>
<evidence type="ECO:0000256" key="8">
    <source>
        <dbReference type="ARBA" id="ARBA00052329"/>
    </source>
</evidence>
<feature type="binding site" evidence="10">
    <location>
        <position position="226"/>
    </location>
    <ligand>
        <name>NADP(+)</name>
        <dbReference type="ChEBI" id="CHEBI:58349"/>
    </ligand>
</feature>
<feature type="binding site" evidence="10">
    <location>
        <position position="93"/>
    </location>
    <ligand>
        <name>shikimate</name>
        <dbReference type="ChEBI" id="CHEBI:36208"/>
    </ligand>
</feature>
<keyword evidence="5 10" id="KW-0057">Aromatic amino acid biosynthesis</keyword>
<dbReference type="EMBL" id="SLXA01000004">
    <property type="protein sequence ID" value="TCO85178.1"/>
    <property type="molecule type" value="Genomic_DNA"/>
</dbReference>
<dbReference type="Gene3D" id="3.40.50.10860">
    <property type="entry name" value="Leucine Dehydrogenase, chain A, domain 1"/>
    <property type="match status" value="1"/>
</dbReference>
<dbReference type="CDD" id="cd01065">
    <property type="entry name" value="NAD_bind_Shikimate_DH"/>
    <property type="match status" value="1"/>
</dbReference>
<keyword evidence="3 10" id="KW-0521">NADP</keyword>
<dbReference type="PANTHER" id="PTHR21089:SF1">
    <property type="entry name" value="BIFUNCTIONAL 3-DEHYDROQUINATE DEHYDRATASE_SHIKIMATE DEHYDROGENASE, CHLOROPLASTIC"/>
    <property type="match status" value="1"/>
</dbReference>
<dbReference type="GO" id="GO:0009423">
    <property type="term" value="P:chorismate biosynthetic process"/>
    <property type="evidence" value="ECO:0007669"/>
    <property type="project" value="UniProtKB-UniRule"/>
</dbReference>
<dbReference type="Pfam" id="PF08501">
    <property type="entry name" value="Shikimate_dh_N"/>
    <property type="match status" value="1"/>
</dbReference>
<comment type="subunit">
    <text evidence="10">Homodimer.</text>
</comment>
<dbReference type="GO" id="GO:0030266">
    <property type="term" value="F:quinate 3-dehydrogenase (NAD+) activity"/>
    <property type="evidence" value="ECO:0007669"/>
    <property type="project" value="UniProtKB-EC"/>
</dbReference>
<comment type="caution">
    <text evidence="14">The sequence shown here is derived from an EMBL/GenBank/DDBJ whole genome shotgun (WGS) entry which is preliminary data.</text>
</comment>
<evidence type="ECO:0000256" key="9">
    <source>
        <dbReference type="ARBA" id="ARBA00060613"/>
    </source>
</evidence>
<evidence type="ECO:0000256" key="2">
    <source>
        <dbReference type="ARBA" id="ARBA00022605"/>
    </source>
</evidence>
<comment type="caution">
    <text evidence="10">Lacks conserved residue(s) required for the propagation of feature annotation.</text>
</comment>
<dbReference type="InterPro" id="IPR036291">
    <property type="entry name" value="NAD(P)-bd_dom_sf"/>
</dbReference>
<dbReference type="RefSeq" id="WP_132090603.1">
    <property type="nucleotide sequence ID" value="NZ_JANKAQ010000004.1"/>
</dbReference>
<comment type="similarity">
    <text evidence="10">Belongs to the shikimate dehydrogenase family.</text>
</comment>
<evidence type="ECO:0000256" key="6">
    <source>
        <dbReference type="ARBA" id="ARBA00049442"/>
    </source>
</evidence>
<evidence type="ECO:0000256" key="4">
    <source>
        <dbReference type="ARBA" id="ARBA00023002"/>
    </source>
</evidence>
<dbReference type="OrthoDB" id="9792692at2"/>
<feature type="domain" description="Shikimate dehydrogenase substrate binding N-terminal" evidence="12">
    <location>
        <begin position="13"/>
        <end position="95"/>
    </location>
</feature>
<evidence type="ECO:0000256" key="5">
    <source>
        <dbReference type="ARBA" id="ARBA00023141"/>
    </source>
</evidence>
<dbReference type="Pfam" id="PF18317">
    <property type="entry name" value="SDH_C"/>
    <property type="match status" value="1"/>
</dbReference>
<feature type="domain" description="SDH C-terminal" evidence="13">
    <location>
        <begin position="249"/>
        <end position="279"/>
    </location>
</feature>
<feature type="active site" description="Proton acceptor" evidence="10">
    <location>
        <position position="72"/>
    </location>
</feature>
<dbReference type="InterPro" id="IPR041121">
    <property type="entry name" value="SDH_C"/>
</dbReference>
<evidence type="ECO:0000256" key="7">
    <source>
        <dbReference type="ARBA" id="ARBA00051639"/>
    </source>
</evidence>
<dbReference type="SUPFAM" id="SSF51735">
    <property type="entry name" value="NAD(P)-binding Rossmann-fold domains"/>
    <property type="match status" value="1"/>
</dbReference>
<evidence type="ECO:0000256" key="10">
    <source>
        <dbReference type="HAMAP-Rule" id="MF_00222"/>
    </source>
</evidence>
<keyword evidence="2 10" id="KW-0028">Amino-acid biosynthesis</keyword>
<comment type="function">
    <text evidence="10">Involved in the biosynthesis of the chorismate, which leads to the biosynthesis of aromatic amino acids. Catalyzes the reversible NADPH linked reduction of 3-dehydroshikimate (DHSA) to yield shikimate (SA).</text>
</comment>
<name>A0A4V2SDU3_9FIRM</name>
<evidence type="ECO:0000259" key="12">
    <source>
        <dbReference type="Pfam" id="PF08501"/>
    </source>
</evidence>
<comment type="pathway">
    <text evidence="9">Aromatic compound metabolism; 3,4-dihydroxybenzoate biosynthesis; 3-dehydroquinate from D-quinate (NAD(+) route).</text>
</comment>
<dbReference type="NCBIfam" id="TIGR00507">
    <property type="entry name" value="aroE"/>
    <property type="match status" value="1"/>
</dbReference>
<accession>A0A4V2SDU3</accession>
<evidence type="ECO:0000256" key="3">
    <source>
        <dbReference type="ARBA" id="ARBA00022857"/>
    </source>
</evidence>
<feature type="binding site" evidence="10">
    <location>
        <position position="68"/>
    </location>
    <ligand>
        <name>shikimate</name>
        <dbReference type="ChEBI" id="CHEBI:36208"/>
    </ligand>
</feature>
<feature type="binding site" evidence="10">
    <location>
        <position position="108"/>
    </location>
    <ligand>
        <name>shikimate</name>
        <dbReference type="ChEBI" id="CHEBI:36208"/>
    </ligand>
</feature>
<keyword evidence="4 10" id="KW-0560">Oxidoreductase</keyword>
<feature type="binding site" evidence="10">
    <location>
        <position position="249"/>
    </location>
    <ligand>
        <name>NADP(+)</name>
        <dbReference type="ChEBI" id="CHEBI:58349"/>
    </ligand>
</feature>
<dbReference type="SUPFAM" id="SSF53223">
    <property type="entry name" value="Aminoacid dehydrogenase-like, N-terminal domain"/>
    <property type="match status" value="1"/>
</dbReference>
<dbReference type="InterPro" id="IPR046346">
    <property type="entry name" value="Aminoacid_DH-like_N_sf"/>
</dbReference>
<dbReference type="Gene3D" id="3.40.50.720">
    <property type="entry name" value="NAD(P)-binding Rossmann-like Domain"/>
    <property type="match status" value="1"/>
</dbReference>
<dbReference type="GO" id="GO:0052734">
    <property type="term" value="F:shikimate 3-dehydrogenase (NAD+) activity"/>
    <property type="evidence" value="ECO:0007669"/>
    <property type="project" value="RHEA"/>
</dbReference>
<dbReference type="PANTHER" id="PTHR21089">
    <property type="entry name" value="SHIKIMATE DEHYDROGENASE"/>
    <property type="match status" value="1"/>
</dbReference>
<dbReference type="InterPro" id="IPR022893">
    <property type="entry name" value="Shikimate_DH_fam"/>
</dbReference>
<feature type="domain" description="Quinate/shikimate 5-dehydrogenase/glutamyl-tRNA reductase" evidence="11">
    <location>
        <begin position="122"/>
        <end position="200"/>
    </location>
</feature>
<feature type="binding site" evidence="10">
    <location>
        <begin position="132"/>
        <end position="136"/>
    </location>
    <ligand>
        <name>NADP(+)</name>
        <dbReference type="ChEBI" id="CHEBI:58349"/>
    </ligand>
</feature>
<dbReference type="GO" id="GO:0019632">
    <property type="term" value="P:shikimate metabolic process"/>
    <property type="evidence" value="ECO:0007669"/>
    <property type="project" value="InterPro"/>
</dbReference>
<comment type="pathway">
    <text evidence="1 10">Metabolic intermediate biosynthesis; chorismate biosynthesis; chorismate from D-erythrose 4-phosphate and phosphoenolpyruvate: step 4/7.</text>
</comment>